<dbReference type="PANTHER" id="PTHR42929">
    <property type="entry name" value="INNER MEMBRANE ABC TRANSPORTER PERMEASE PROTEIN YDCU-RELATED-RELATED"/>
    <property type="match status" value="1"/>
</dbReference>
<dbReference type="Proteomes" id="UP000050786">
    <property type="component" value="Unassembled WGS sequence"/>
</dbReference>
<keyword evidence="3" id="KW-0813">Transport</keyword>
<evidence type="ECO:0000256" key="2">
    <source>
        <dbReference type="ARBA" id="ARBA00007069"/>
    </source>
</evidence>
<keyword evidence="5 8" id="KW-0812">Transmembrane</keyword>
<feature type="transmembrane region" description="Helical" evidence="8">
    <location>
        <begin position="240"/>
        <end position="258"/>
    </location>
</feature>
<evidence type="ECO:0000256" key="3">
    <source>
        <dbReference type="ARBA" id="ARBA00022448"/>
    </source>
</evidence>
<dbReference type="GO" id="GO:0005886">
    <property type="term" value="C:plasma membrane"/>
    <property type="evidence" value="ECO:0007669"/>
    <property type="project" value="UniProtKB-SubCell"/>
</dbReference>
<keyword evidence="4" id="KW-1003">Cell membrane</keyword>
<dbReference type="InterPro" id="IPR035906">
    <property type="entry name" value="MetI-like_sf"/>
</dbReference>
<dbReference type="InterPro" id="IPR000515">
    <property type="entry name" value="MetI-like"/>
</dbReference>
<evidence type="ECO:0000256" key="7">
    <source>
        <dbReference type="ARBA" id="ARBA00023136"/>
    </source>
</evidence>
<evidence type="ECO:0000259" key="9">
    <source>
        <dbReference type="PROSITE" id="PS50928"/>
    </source>
</evidence>
<evidence type="ECO:0000313" key="11">
    <source>
        <dbReference type="Proteomes" id="UP000050786"/>
    </source>
</evidence>
<dbReference type="PANTHER" id="PTHR42929:SF1">
    <property type="entry name" value="INNER MEMBRANE ABC TRANSPORTER PERMEASE PROTEIN YDCU-RELATED"/>
    <property type="match status" value="1"/>
</dbReference>
<evidence type="ECO:0000313" key="10">
    <source>
        <dbReference type="EMBL" id="CUH44682.1"/>
    </source>
</evidence>
<organism evidence="10 11">
    <name type="scientific">Ruegeria atlantica</name>
    <dbReference type="NCBI Taxonomy" id="81569"/>
    <lineage>
        <taxon>Bacteria</taxon>
        <taxon>Pseudomonadati</taxon>
        <taxon>Pseudomonadota</taxon>
        <taxon>Alphaproteobacteria</taxon>
        <taxon>Rhodobacterales</taxon>
        <taxon>Roseobacteraceae</taxon>
        <taxon>Ruegeria</taxon>
    </lineage>
</organism>
<feature type="transmembrane region" description="Helical" evidence="8">
    <location>
        <begin position="134"/>
        <end position="158"/>
    </location>
</feature>
<sequence>MADAAHISRDADTSLHVAQQERARQKRRTRWLLLLPVLFVIGIFGLFPLSIALVYSFLEPGTYGGVEWVFSTDAYVQFLFERDIFDDTLSFNSAYLQIFGRSFGLAIITMIGTLILGFPVAYFIAARPPEQRNFWLFAITLPFWTNLLIRTYSMLLIVRDEGIVNLLLISIGIINEPLEMLYTDGAVLAGLVYSYLPFMILPIYASLEKFDFSLLEAGHDLYAPRVQVFRHIIIPITRPGIVAGCVLVLIPALGAFITPELLGGGKKLMIGNLIALQFGAGRNWPFGSAAALILMALVLIALLISLRVGAAKEGGHG</sequence>
<feature type="transmembrane region" description="Helical" evidence="8">
    <location>
        <begin position="31"/>
        <end position="58"/>
    </location>
</feature>
<evidence type="ECO:0000256" key="8">
    <source>
        <dbReference type="SAM" id="Phobius"/>
    </source>
</evidence>
<accession>A0A0P1E8C0</accession>
<keyword evidence="11" id="KW-1185">Reference proteome</keyword>
<dbReference type="EMBL" id="CYPS01000057">
    <property type="protein sequence ID" value="CUH44682.1"/>
    <property type="molecule type" value="Genomic_DNA"/>
</dbReference>
<dbReference type="PROSITE" id="PS50928">
    <property type="entry name" value="ABC_TM1"/>
    <property type="match status" value="1"/>
</dbReference>
<evidence type="ECO:0000256" key="5">
    <source>
        <dbReference type="ARBA" id="ARBA00022692"/>
    </source>
</evidence>
<dbReference type="RefSeq" id="WP_058274652.1">
    <property type="nucleotide sequence ID" value="NZ_CYPS01000057.1"/>
</dbReference>
<evidence type="ECO:0000256" key="6">
    <source>
        <dbReference type="ARBA" id="ARBA00022989"/>
    </source>
</evidence>
<proteinExistence type="inferred from homology"/>
<feature type="transmembrane region" description="Helical" evidence="8">
    <location>
        <begin position="286"/>
        <end position="306"/>
    </location>
</feature>
<evidence type="ECO:0000256" key="4">
    <source>
        <dbReference type="ARBA" id="ARBA00022475"/>
    </source>
</evidence>
<name>A0A0P1E8C0_9RHOB</name>
<dbReference type="CDD" id="cd06261">
    <property type="entry name" value="TM_PBP2"/>
    <property type="match status" value="1"/>
</dbReference>
<gene>
    <name evidence="10" type="primary">potB_4</name>
    <name evidence="10" type="ORF">RUM4293_03588</name>
</gene>
<comment type="subcellular location">
    <subcellularLocation>
        <location evidence="1">Cell membrane</location>
        <topology evidence="1">Multi-pass membrane protein</topology>
    </subcellularLocation>
</comment>
<keyword evidence="7 8" id="KW-0472">Membrane</keyword>
<evidence type="ECO:0000256" key="1">
    <source>
        <dbReference type="ARBA" id="ARBA00004651"/>
    </source>
</evidence>
<protein>
    <submittedName>
        <fullName evidence="10">Spermidine/putrescine transport system permease protein PotB</fullName>
    </submittedName>
</protein>
<feature type="domain" description="ABC transmembrane type-1" evidence="9">
    <location>
        <begin position="99"/>
        <end position="305"/>
    </location>
</feature>
<dbReference type="SUPFAM" id="SSF161098">
    <property type="entry name" value="MetI-like"/>
    <property type="match status" value="1"/>
</dbReference>
<dbReference type="AlphaFoldDB" id="A0A0P1E8C0"/>
<dbReference type="Gene3D" id="1.10.3720.10">
    <property type="entry name" value="MetI-like"/>
    <property type="match status" value="1"/>
</dbReference>
<feature type="transmembrane region" description="Helical" evidence="8">
    <location>
        <begin position="185"/>
        <end position="205"/>
    </location>
</feature>
<dbReference type="GO" id="GO:0055085">
    <property type="term" value="P:transmembrane transport"/>
    <property type="evidence" value="ECO:0007669"/>
    <property type="project" value="InterPro"/>
</dbReference>
<comment type="similarity">
    <text evidence="2">Belongs to the binding-protein-dependent transport system permease family. CysTW subfamily.</text>
</comment>
<reference evidence="11" key="1">
    <citation type="submission" date="2015-09" db="EMBL/GenBank/DDBJ databases">
        <authorList>
            <person name="Rodrigo-Torres L."/>
            <person name="Arahal D.R."/>
        </authorList>
    </citation>
    <scope>NUCLEOTIDE SEQUENCE [LARGE SCALE GENOMIC DNA]</scope>
    <source>
        <strain evidence="11">CECT 4293</strain>
    </source>
</reference>
<keyword evidence="6 8" id="KW-1133">Transmembrane helix</keyword>
<feature type="transmembrane region" description="Helical" evidence="8">
    <location>
        <begin position="103"/>
        <end position="125"/>
    </location>
</feature>